<evidence type="ECO:0000256" key="1">
    <source>
        <dbReference type="SAM" id="MobiDB-lite"/>
    </source>
</evidence>
<keyword evidence="3" id="KW-1185">Reference proteome</keyword>
<reference evidence="2 3" key="1">
    <citation type="submission" date="2023-06" db="EMBL/GenBank/DDBJ databases">
        <title>Cellulomonas sp. MW9 Whole genome sequence.</title>
        <authorList>
            <person name="Park S."/>
        </authorList>
    </citation>
    <scope>NUCLEOTIDE SEQUENCE [LARGE SCALE GENOMIC DNA]</scope>
    <source>
        <strain evidence="2 3">MW9</strain>
    </source>
</reference>
<protein>
    <submittedName>
        <fullName evidence="2">Uncharacterized protein</fullName>
    </submittedName>
</protein>
<feature type="region of interest" description="Disordered" evidence="1">
    <location>
        <begin position="208"/>
        <end position="227"/>
    </location>
</feature>
<organism evidence="2 3">
    <name type="scientific">Cellulomonas edaphi</name>
    <dbReference type="NCBI Taxonomy" id="3053468"/>
    <lineage>
        <taxon>Bacteria</taxon>
        <taxon>Bacillati</taxon>
        <taxon>Actinomycetota</taxon>
        <taxon>Actinomycetes</taxon>
        <taxon>Micrococcales</taxon>
        <taxon>Cellulomonadaceae</taxon>
        <taxon>Cellulomonas</taxon>
    </lineage>
</organism>
<dbReference type="Proteomes" id="UP001321453">
    <property type="component" value="Unassembled WGS sequence"/>
</dbReference>
<dbReference type="EMBL" id="JAUCGR010000001">
    <property type="protein sequence ID" value="MDM7829966.1"/>
    <property type="molecule type" value="Genomic_DNA"/>
</dbReference>
<accession>A0ABT7S2X4</accession>
<name>A0ABT7S2X4_9CELL</name>
<evidence type="ECO:0000313" key="3">
    <source>
        <dbReference type="Proteomes" id="UP001321453"/>
    </source>
</evidence>
<evidence type="ECO:0000313" key="2">
    <source>
        <dbReference type="EMBL" id="MDM7829966.1"/>
    </source>
</evidence>
<proteinExistence type="predicted"/>
<comment type="caution">
    <text evidence="2">The sequence shown here is derived from an EMBL/GenBank/DDBJ whole genome shotgun (WGS) entry which is preliminary data.</text>
</comment>
<sequence length="376" mass="40277">MALPRLPLTSDPQLTTRHLLALPAGIEPDEVEVLAASRFAAARWEGGGDAPQKGRRPMTAAFGIRVTAAPAAPVLRLSRHSTLTGPYGVAPDDVVALGLPVSTAQVYDVACTRERGEPPYAGGGDRDGINRAFADGLPVREERRVVQWLVDAARRLGGAVRIGGRGTILAPDTEGAIDVTVLTDRWVEPADALAIVQRAVPRARLSVPAPWEGPATDTGRHSHAGTPHGITERGGAGLRSALEQFGVQDPDERRRLLAEAAAFDEMMLSTPQLVESFGVVVDLGVDGMIAVEVGEPDEVPPLLRSVEWAQRGVVAYRVHWEPLVVDELEAERPTLEHRVARRRAATTLHAVARVLHEAVGGEIADEADFLVDPRDL</sequence>
<gene>
    <name evidence="2" type="ORF">QRT05_01350</name>
</gene>
<dbReference type="RefSeq" id="WP_289444495.1">
    <property type="nucleotide sequence ID" value="NZ_JAUCGR010000001.1"/>
</dbReference>